<dbReference type="InterPro" id="IPR031307">
    <property type="entry name" value="Ninja_fam"/>
</dbReference>
<feature type="domain" description="Tify" evidence="7">
    <location>
        <begin position="284"/>
        <end position="317"/>
    </location>
</feature>
<feature type="domain" description="Ethylene-responsive binding factor-associated repression" evidence="6">
    <location>
        <begin position="37"/>
        <end position="70"/>
    </location>
</feature>
<dbReference type="PANTHER" id="PTHR31413:SF31">
    <property type="entry name" value="NINJA-FAMILY PROTEIN AFP3"/>
    <property type="match status" value="1"/>
</dbReference>
<evidence type="ECO:0000256" key="4">
    <source>
        <dbReference type="RuleBase" id="RU369029"/>
    </source>
</evidence>
<evidence type="ECO:0000256" key="2">
    <source>
        <dbReference type="ARBA" id="ARBA00006081"/>
    </source>
</evidence>
<evidence type="ECO:0000313" key="9">
    <source>
        <dbReference type="Proteomes" id="UP000030748"/>
    </source>
</evidence>
<protein>
    <recommendedName>
        <fullName evidence="4">Ninja-family protein</fullName>
    </recommendedName>
    <alternativeName>
        <fullName evidence="4">ABI-binding protein</fullName>
    </alternativeName>
</protein>
<feature type="compositionally biased region" description="Gly residues" evidence="5">
    <location>
        <begin position="182"/>
        <end position="192"/>
    </location>
</feature>
<dbReference type="PhylomeDB" id="A0A022R3Q9"/>
<evidence type="ECO:0000259" key="6">
    <source>
        <dbReference type="Pfam" id="PF07897"/>
    </source>
</evidence>
<feature type="region of interest" description="Disordered" evidence="5">
    <location>
        <begin position="80"/>
        <end position="102"/>
    </location>
</feature>
<dbReference type="GO" id="GO:0007165">
    <property type="term" value="P:signal transduction"/>
    <property type="evidence" value="ECO:0007669"/>
    <property type="project" value="InterPro"/>
</dbReference>
<comment type="similarity">
    <text evidence="2 4">Belongs to the Ninja family.</text>
</comment>
<reference evidence="8 9" key="1">
    <citation type="journal article" date="2013" name="Proc. Natl. Acad. Sci. U.S.A.">
        <title>Fine-scale variation in meiotic recombination in Mimulus inferred from population shotgun sequencing.</title>
        <authorList>
            <person name="Hellsten U."/>
            <person name="Wright K.M."/>
            <person name="Jenkins J."/>
            <person name="Shu S."/>
            <person name="Yuan Y."/>
            <person name="Wessler S.R."/>
            <person name="Schmutz J."/>
            <person name="Willis J.H."/>
            <person name="Rokhsar D.S."/>
        </authorList>
    </citation>
    <scope>NUCLEOTIDE SEQUENCE [LARGE SCALE GENOMIC DNA]</scope>
    <source>
        <strain evidence="9">cv. DUN x IM62</strain>
    </source>
</reference>
<evidence type="ECO:0000259" key="7">
    <source>
        <dbReference type="Pfam" id="PF16135"/>
    </source>
</evidence>
<comment type="function">
    <text evidence="4">Acts as a negative regulator of abscisic acid (ABA) response.</text>
</comment>
<evidence type="ECO:0000313" key="8">
    <source>
        <dbReference type="EMBL" id="EYU34604.1"/>
    </source>
</evidence>
<gene>
    <name evidence="8" type="ORF">MIMGU_mgv1a010027mg</name>
</gene>
<dbReference type="Pfam" id="PF16136">
    <property type="entry name" value="NLS_NINJA_AFP"/>
    <property type="match status" value="1"/>
</dbReference>
<dbReference type="Proteomes" id="UP000030748">
    <property type="component" value="Unassembled WGS sequence"/>
</dbReference>
<dbReference type="GO" id="GO:0005634">
    <property type="term" value="C:nucleus"/>
    <property type="evidence" value="ECO:0000318"/>
    <property type="project" value="GO_Central"/>
</dbReference>
<sequence>MAEETQRVDGVSRDLMKRNHFSNQRNEAAAADDNDDDDGGEVELSLGLSMNGRFGVDPSSKKLRRSSSVSNLFLVGAAAGGGGGSVQARGEAREGHAPLGRTCSLPAETEEWRRSREIQSARCMEARKKRMEKLKNVRVGKEVQQYESNNNSSSEEDAAVNNNNCFRENLNFVQSSSQGSIGSSGGSAGGSSSGVPNFQTQLMIGGGRQNNPAEQGAWPAARGGGRQNNPPEQGAVPAAARGGGNDELVKNALLDMPYVSTRGFAPHFNKIEGFLYRYKKGEEVKIVCVCHGLFLSPAEFVKHGGGGDVAQPLKHIVVNPFPLF</sequence>
<dbReference type="EMBL" id="KI630674">
    <property type="protein sequence ID" value="EYU34604.1"/>
    <property type="molecule type" value="Genomic_DNA"/>
</dbReference>
<dbReference type="GO" id="GO:0045892">
    <property type="term" value="P:negative regulation of DNA-templated transcription"/>
    <property type="evidence" value="ECO:0000318"/>
    <property type="project" value="GO_Central"/>
</dbReference>
<feature type="region of interest" description="Disordered" evidence="5">
    <location>
        <begin position="176"/>
        <end position="241"/>
    </location>
</feature>
<name>A0A022R3Q9_ERYGU</name>
<keyword evidence="3 4" id="KW-0539">Nucleus</keyword>
<evidence type="ECO:0000256" key="1">
    <source>
        <dbReference type="ARBA" id="ARBA00004123"/>
    </source>
</evidence>
<dbReference type="eggNOG" id="ENOG502QW6K">
    <property type="taxonomic scope" value="Eukaryota"/>
</dbReference>
<dbReference type="InterPro" id="IPR032308">
    <property type="entry name" value="TDBD"/>
</dbReference>
<proteinExistence type="inferred from homology"/>
<keyword evidence="9" id="KW-1185">Reference proteome</keyword>
<evidence type="ECO:0000256" key="5">
    <source>
        <dbReference type="SAM" id="MobiDB-lite"/>
    </source>
</evidence>
<dbReference type="Pfam" id="PF07897">
    <property type="entry name" value="EAR"/>
    <property type="match status" value="1"/>
</dbReference>
<organism evidence="8 9">
    <name type="scientific">Erythranthe guttata</name>
    <name type="common">Yellow monkey flower</name>
    <name type="synonym">Mimulus guttatus</name>
    <dbReference type="NCBI Taxonomy" id="4155"/>
    <lineage>
        <taxon>Eukaryota</taxon>
        <taxon>Viridiplantae</taxon>
        <taxon>Streptophyta</taxon>
        <taxon>Embryophyta</taxon>
        <taxon>Tracheophyta</taxon>
        <taxon>Spermatophyta</taxon>
        <taxon>Magnoliopsida</taxon>
        <taxon>eudicotyledons</taxon>
        <taxon>Gunneridae</taxon>
        <taxon>Pentapetalae</taxon>
        <taxon>asterids</taxon>
        <taxon>lamiids</taxon>
        <taxon>Lamiales</taxon>
        <taxon>Phrymaceae</taxon>
        <taxon>Erythranthe</taxon>
    </lineage>
</organism>
<dbReference type="InterPro" id="IPR032310">
    <property type="entry name" value="NLS_NINJA_AFP-like"/>
</dbReference>
<comment type="subcellular location">
    <subcellularLocation>
        <location evidence="1 4">Nucleus</location>
    </subcellularLocation>
</comment>
<feature type="compositionally biased region" description="Basic and acidic residues" evidence="5">
    <location>
        <begin position="1"/>
        <end position="17"/>
    </location>
</feature>
<dbReference type="AlphaFoldDB" id="A0A022R3Q9"/>
<dbReference type="Pfam" id="PF16135">
    <property type="entry name" value="TDBD"/>
    <property type="match status" value="1"/>
</dbReference>
<dbReference type="STRING" id="4155.A0A022R3Q9"/>
<dbReference type="InterPro" id="IPR012463">
    <property type="entry name" value="Ninja_motif"/>
</dbReference>
<accession>A0A022R3Q9</accession>
<feature type="region of interest" description="Disordered" evidence="5">
    <location>
        <begin position="1"/>
        <end position="62"/>
    </location>
</feature>
<dbReference type="PANTHER" id="PTHR31413">
    <property type="entry name" value="AFP HOMOLOG 2"/>
    <property type="match status" value="1"/>
</dbReference>
<feature type="compositionally biased region" description="Acidic residues" evidence="5">
    <location>
        <begin position="30"/>
        <end position="41"/>
    </location>
</feature>
<evidence type="ECO:0000256" key="3">
    <source>
        <dbReference type="ARBA" id="ARBA00023242"/>
    </source>
</evidence>